<dbReference type="InterPro" id="IPR003781">
    <property type="entry name" value="CoA-bd"/>
</dbReference>
<evidence type="ECO:0000313" key="3">
    <source>
        <dbReference type="EMBL" id="KAA8901872.1"/>
    </source>
</evidence>
<dbReference type="PANTHER" id="PTHR33303">
    <property type="entry name" value="CYTOPLASMIC PROTEIN-RELATED"/>
    <property type="match status" value="1"/>
</dbReference>
<dbReference type="SMART" id="SM00881">
    <property type="entry name" value="CoA_binding"/>
    <property type="match status" value="1"/>
</dbReference>
<dbReference type="EMBL" id="VXIS01000140">
    <property type="protein sequence ID" value="KAA8901872.1"/>
    <property type="molecule type" value="Genomic_DNA"/>
</dbReference>
<name>A0A5J5ESR0_9PEZI</name>
<evidence type="ECO:0000256" key="1">
    <source>
        <dbReference type="SAM" id="MobiDB-lite"/>
    </source>
</evidence>
<gene>
    <name evidence="3" type="ORF">FN846DRAFT_106139</name>
</gene>
<dbReference type="InParanoid" id="A0A5J5ESR0"/>
<keyword evidence="4" id="KW-1185">Reference proteome</keyword>
<comment type="caution">
    <text evidence="3">The sequence shown here is derived from an EMBL/GenBank/DDBJ whole genome shotgun (WGS) entry which is preliminary data.</text>
</comment>
<dbReference type="PANTHER" id="PTHR33303:SF2">
    <property type="entry name" value="COA-BINDING DOMAIN-CONTAINING PROTEIN"/>
    <property type="match status" value="1"/>
</dbReference>
<feature type="domain" description="CoA-binding" evidence="2">
    <location>
        <begin position="37"/>
        <end position="132"/>
    </location>
</feature>
<organism evidence="3 4">
    <name type="scientific">Sphaerosporella brunnea</name>
    <dbReference type="NCBI Taxonomy" id="1250544"/>
    <lineage>
        <taxon>Eukaryota</taxon>
        <taxon>Fungi</taxon>
        <taxon>Dikarya</taxon>
        <taxon>Ascomycota</taxon>
        <taxon>Pezizomycotina</taxon>
        <taxon>Pezizomycetes</taxon>
        <taxon>Pezizales</taxon>
        <taxon>Pyronemataceae</taxon>
        <taxon>Sphaerosporella</taxon>
    </lineage>
</organism>
<dbReference type="Gene3D" id="3.40.50.720">
    <property type="entry name" value="NAD(P)-binding Rossmann-like Domain"/>
    <property type="match status" value="1"/>
</dbReference>
<sequence>MLHTAAIPTSARSTSAPRVPLTSPPTPQTMESQIRLFFRSPLFAVVGASTDPSKFGHKVFAWYLSHSLPVTPINPSSRTTAVLSIPTIPSVRALKDPQNTSVSIITPPPVTLEVLREAAEVGVKRVWMQPGAWDRECVAFAKEKGMEAVVYGHEEELGHEGACVLVHGEAGMKAASCLRVYARVYAVGWKVWF</sequence>
<dbReference type="Proteomes" id="UP000326924">
    <property type="component" value="Unassembled WGS sequence"/>
</dbReference>
<dbReference type="OrthoDB" id="5138418at2759"/>
<dbReference type="AlphaFoldDB" id="A0A5J5ESR0"/>
<evidence type="ECO:0000313" key="4">
    <source>
        <dbReference type="Proteomes" id="UP000326924"/>
    </source>
</evidence>
<feature type="region of interest" description="Disordered" evidence="1">
    <location>
        <begin position="1"/>
        <end position="28"/>
    </location>
</feature>
<reference evidence="3 4" key="1">
    <citation type="submission" date="2019-09" db="EMBL/GenBank/DDBJ databases">
        <title>Draft genome of the ectomycorrhizal ascomycete Sphaerosporella brunnea.</title>
        <authorList>
            <consortium name="DOE Joint Genome Institute"/>
            <person name="Benucci G.M."/>
            <person name="Marozzi G."/>
            <person name="Antonielli L."/>
            <person name="Sanchez S."/>
            <person name="Marco P."/>
            <person name="Wang X."/>
            <person name="Falini L.B."/>
            <person name="Barry K."/>
            <person name="Haridas S."/>
            <person name="Lipzen A."/>
            <person name="Labutti K."/>
            <person name="Grigoriev I.V."/>
            <person name="Murat C."/>
            <person name="Martin F."/>
            <person name="Albertini E."/>
            <person name="Donnini D."/>
            <person name="Bonito G."/>
        </authorList>
    </citation>
    <scope>NUCLEOTIDE SEQUENCE [LARGE SCALE GENOMIC DNA]</scope>
    <source>
        <strain evidence="3 4">Sb_GMNB300</strain>
    </source>
</reference>
<dbReference type="SUPFAM" id="SSF51735">
    <property type="entry name" value="NAD(P)-binding Rossmann-fold domains"/>
    <property type="match status" value="1"/>
</dbReference>
<protein>
    <submittedName>
        <fullName evidence="3">CoA binding domain-containing protein</fullName>
    </submittedName>
</protein>
<evidence type="ECO:0000259" key="2">
    <source>
        <dbReference type="SMART" id="SM00881"/>
    </source>
</evidence>
<dbReference type="Pfam" id="PF13380">
    <property type="entry name" value="CoA_binding_2"/>
    <property type="match status" value="1"/>
</dbReference>
<accession>A0A5J5ESR0</accession>
<proteinExistence type="predicted"/>
<dbReference type="InterPro" id="IPR036291">
    <property type="entry name" value="NAD(P)-bd_dom_sf"/>
</dbReference>